<organism evidence="1 2">
    <name type="scientific">Flammeovirga kamogawensis</name>
    <dbReference type="NCBI Taxonomy" id="373891"/>
    <lineage>
        <taxon>Bacteria</taxon>
        <taxon>Pseudomonadati</taxon>
        <taxon>Bacteroidota</taxon>
        <taxon>Cytophagia</taxon>
        <taxon>Cytophagales</taxon>
        <taxon>Flammeovirgaceae</taxon>
        <taxon>Flammeovirga</taxon>
    </lineage>
</organism>
<sequence length="80" mass="8982">MRTILKGILSDVRHEGNKTLATLISENGNDTLLVLKPIGVKILKGYAERSYTVRVKGWMQEEIHQSFHVTNLTGYLKVAS</sequence>
<gene>
    <name evidence="1" type="ORF">KM029_09265</name>
</gene>
<dbReference type="RefSeq" id="WP_144073020.1">
    <property type="nucleotide sequence ID" value="NZ_CP076128.1"/>
</dbReference>
<protein>
    <submittedName>
        <fullName evidence="1">Uncharacterized protein</fullName>
    </submittedName>
</protein>
<evidence type="ECO:0000313" key="2">
    <source>
        <dbReference type="Proteomes" id="UP000682802"/>
    </source>
</evidence>
<accession>A0ABX8GZY0</accession>
<dbReference type="EMBL" id="CP076128">
    <property type="protein sequence ID" value="QWG09116.1"/>
    <property type="molecule type" value="Genomic_DNA"/>
</dbReference>
<proteinExistence type="predicted"/>
<keyword evidence="2" id="KW-1185">Reference proteome</keyword>
<reference evidence="1 2" key="1">
    <citation type="submission" date="2021-05" db="EMBL/GenBank/DDBJ databases">
        <title>Comparative genomic studies on the polysaccharide-degrading batcterial strains of the Flammeovirga genus.</title>
        <authorList>
            <person name="Zewei F."/>
            <person name="Zheng Z."/>
            <person name="Yu L."/>
            <person name="Ruyue G."/>
            <person name="Yanhong M."/>
            <person name="Yuanyuan C."/>
            <person name="Jingyan G."/>
            <person name="Wenjun H."/>
        </authorList>
    </citation>
    <scope>NUCLEOTIDE SEQUENCE [LARGE SCALE GENOMIC DNA]</scope>
    <source>
        <strain evidence="1 2">YS10</strain>
    </source>
</reference>
<evidence type="ECO:0000313" key="1">
    <source>
        <dbReference type="EMBL" id="QWG09116.1"/>
    </source>
</evidence>
<name>A0ABX8GZY0_9BACT</name>
<dbReference type="Proteomes" id="UP000682802">
    <property type="component" value="Chromosome 1"/>
</dbReference>